<evidence type="ECO:0000313" key="3">
    <source>
        <dbReference type="Proteomes" id="UP001454086"/>
    </source>
</evidence>
<evidence type="ECO:0000256" key="1">
    <source>
        <dbReference type="SAM" id="Phobius"/>
    </source>
</evidence>
<keyword evidence="3" id="KW-1185">Reference proteome</keyword>
<keyword evidence="1" id="KW-0812">Transmembrane</keyword>
<feature type="transmembrane region" description="Helical" evidence="1">
    <location>
        <begin position="31"/>
        <end position="49"/>
    </location>
</feature>
<feature type="transmembrane region" description="Helical" evidence="1">
    <location>
        <begin position="363"/>
        <end position="387"/>
    </location>
</feature>
<proteinExistence type="predicted"/>
<feature type="transmembrane region" description="Helical" evidence="1">
    <location>
        <begin position="85"/>
        <end position="106"/>
    </location>
</feature>
<keyword evidence="1" id="KW-1133">Transmembrane helix</keyword>
<sequence>MDADIEKNSADNVSRSISKRNQKLEDISQDFGFLGTLSIAYGAAACFCLYHNPLGITVPLLVAVTYGAMFLLFRRVGVEVKKGSIYLAVLSFFIGLSTCFTANMTVGYNMNRLALVLLFCIFILHQFHQDSRWNIGKYVASIAIYLAQAIGMIYCPFVHGKEYIKSIKSRKYRNVLRLIAGMCAAVPAMVILCLLLGSADMVFQNMLDVVLREILNPVTIFLVLLQTAAWTLIMYCLICSACAGNISDETADRRVCSPFAAISFMSMIAIIYVVFCAIQVVYLFMGKGSLPWGMTYSDYARQGFFQLLSVAFLNLVMVLLCLKYCQENVLLNGVLLVISMCTYVMIASAIYRMLLYVGQYHLTFLRVLVLWFLAMLVILMAGVIVLIFNHGFPLFRYCLVTVSVFYLGFAWMRPDYVIAKYNVEHIANIDMFALDDFSGLSADAAPAVLGIEDAEARNYLLKLYARQYNRVDGGSMSIRTCNFSALKARSLLNDE</sequence>
<feature type="transmembrane region" description="Helical" evidence="1">
    <location>
        <begin position="394"/>
        <end position="412"/>
    </location>
</feature>
<keyword evidence="1" id="KW-0472">Membrane</keyword>
<feature type="transmembrane region" description="Helical" evidence="1">
    <location>
        <begin position="135"/>
        <end position="157"/>
    </location>
</feature>
<feature type="transmembrane region" description="Helical" evidence="1">
    <location>
        <begin position="178"/>
        <end position="198"/>
    </location>
</feature>
<dbReference type="InterPro" id="IPR025291">
    <property type="entry name" value="DUF4153"/>
</dbReference>
<accession>A0ABV1CZN2</accession>
<comment type="caution">
    <text evidence="2">The sequence shown here is derived from an EMBL/GenBank/DDBJ whole genome shotgun (WGS) entry which is preliminary data.</text>
</comment>
<feature type="transmembrane region" description="Helical" evidence="1">
    <location>
        <begin position="329"/>
        <end position="351"/>
    </location>
</feature>
<dbReference type="RefSeq" id="WP_040382925.1">
    <property type="nucleotide sequence ID" value="NZ_JBBMFM010000003.1"/>
</dbReference>
<dbReference type="Pfam" id="PF13687">
    <property type="entry name" value="DUF4153"/>
    <property type="match status" value="1"/>
</dbReference>
<dbReference type="EMBL" id="JBBMFM010000003">
    <property type="protein sequence ID" value="MEQ2423596.1"/>
    <property type="molecule type" value="Genomic_DNA"/>
</dbReference>
<feature type="transmembrane region" description="Helical" evidence="1">
    <location>
        <begin position="259"/>
        <end position="284"/>
    </location>
</feature>
<dbReference type="Proteomes" id="UP001454086">
    <property type="component" value="Unassembled WGS sequence"/>
</dbReference>
<protein>
    <submittedName>
        <fullName evidence="2">DUF4173 domain-containing protein</fullName>
    </submittedName>
</protein>
<reference evidence="2 3" key="1">
    <citation type="submission" date="2024-03" db="EMBL/GenBank/DDBJ databases">
        <title>Human intestinal bacterial collection.</title>
        <authorList>
            <person name="Pauvert C."/>
            <person name="Hitch T.C.A."/>
            <person name="Clavel T."/>
        </authorList>
    </citation>
    <scope>NUCLEOTIDE SEQUENCE [LARGE SCALE GENOMIC DNA]</scope>
    <source>
        <strain evidence="2 3">CLA-SR-H021</strain>
    </source>
</reference>
<feature type="transmembrane region" description="Helical" evidence="1">
    <location>
        <begin position="56"/>
        <end position="73"/>
    </location>
</feature>
<evidence type="ECO:0000313" key="2">
    <source>
        <dbReference type="EMBL" id="MEQ2423596.1"/>
    </source>
</evidence>
<gene>
    <name evidence="2" type="ORF">WMQ36_01290</name>
</gene>
<feature type="transmembrane region" description="Helical" evidence="1">
    <location>
        <begin position="304"/>
        <end position="322"/>
    </location>
</feature>
<organism evidence="2 3">
    <name type="scientific">Enterocloster hominis</name>
    <name type="common">ex Hitch et al. 2024</name>
    <dbReference type="NCBI Taxonomy" id="1917870"/>
    <lineage>
        <taxon>Bacteria</taxon>
        <taxon>Bacillati</taxon>
        <taxon>Bacillota</taxon>
        <taxon>Clostridia</taxon>
        <taxon>Lachnospirales</taxon>
        <taxon>Lachnospiraceae</taxon>
        <taxon>Enterocloster</taxon>
    </lineage>
</organism>
<name>A0ABV1CZN2_9FIRM</name>
<feature type="transmembrane region" description="Helical" evidence="1">
    <location>
        <begin position="218"/>
        <end position="238"/>
    </location>
</feature>